<organism evidence="2 3">
    <name type="scientific">Paraphotobacterium marinum</name>
    <dbReference type="NCBI Taxonomy" id="1755811"/>
    <lineage>
        <taxon>Bacteria</taxon>
        <taxon>Pseudomonadati</taxon>
        <taxon>Pseudomonadota</taxon>
        <taxon>Gammaproteobacteria</taxon>
        <taxon>Vibrionales</taxon>
        <taxon>Vibrionaceae</taxon>
        <taxon>Paraphotobacterium</taxon>
    </lineage>
</organism>
<reference evidence="2 3" key="1">
    <citation type="journal article" date="2016" name="Int. J. Syst. Evol. Microbiol.">
        <title>Paraphotobacterium marinum gen. nov., sp. nov., a member of the family Vibrionaceae, isolated from surface seawater.</title>
        <authorList>
            <person name="Huang Z."/>
            <person name="Dong C."/>
            <person name="Shao Z."/>
        </authorList>
    </citation>
    <scope>NUCLEOTIDE SEQUENCE [LARGE SCALE GENOMIC DNA]</scope>
    <source>
        <strain evidence="2 3">NSCS20N07D</strain>
    </source>
</reference>
<evidence type="ECO:0000313" key="3">
    <source>
        <dbReference type="Proteomes" id="UP000242175"/>
    </source>
</evidence>
<dbReference type="InterPro" id="IPR023210">
    <property type="entry name" value="NADP_OxRdtase_dom"/>
</dbReference>
<dbReference type="SUPFAM" id="SSF51430">
    <property type="entry name" value="NAD(P)-linked oxidoreductase"/>
    <property type="match status" value="1"/>
</dbReference>
<dbReference type="KEGG" id="pmai:CF386_06455"/>
<dbReference type="Proteomes" id="UP000242175">
    <property type="component" value="Chromosome large"/>
</dbReference>
<accession>A0A220VE81</accession>
<dbReference type="Pfam" id="PF00248">
    <property type="entry name" value="Aldo_ket_red"/>
    <property type="match status" value="1"/>
</dbReference>
<sequence>MKKNIIKKSNLEISNVGYGASGFGNLYRTVKTSDAIDVIKKCHEVGINYFDTAPHYGAGLSERRLGLALSELDVERSDIIISTKVGRLLEPNKNIGKGTIDGFVNAGPFDRTYDYSYTGIMRSFEDSLQRLGTSYVDILFIHDIGSMTHGEKNKELFKVAMESGYKALDELKSAGLVKAIGLGTNEWQVQQETFKYADFDCFMLSGRYTLLEQTAESFLDQCVEKNVSIIAAAIYNSGILATGPKEGAYYDYEPAPEYILKKVEQIFDLCHKFNVAPTTAAIQFPFVHPAVVSVMQNTMKFKNIEKINAMLDYKIPSEFWSELTKSGLVTSKYLNE</sequence>
<dbReference type="AlphaFoldDB" id="A0A220VE81"/>
<evidence type="ECO:0000313" key="2">
    <source>
        <dbReference type="EMBL" id="ASK78667.1"/>
    </source>
</evidence>
<gene>
    <name evidence="2" type="ORF">CF386_06455</name>
</gene>
<dbReference type="PANTHER" id="PTHR42686">
    <property type="entry name" value="GH17980P-RELATED"/>
    <property type="match status" value="1"/>
</dbReference>
<dbReference type="EMBL" id="CP022355">
    <property type="protein sequence ID" value="ASK78667.1"/>
    <property type="molecule type" value="Genomic_DNA"/>
</dbReference>
<dbReference type="InterPro" id="IPR036812">
    <property type="entry name" value="NAD(P)_OxRdtase_dom_sf"/>
</dbReference>
<protein>
    <recommendedName>
        <fullName evidence="1">NADP-dependent oxidoreductase domain-containing protein</fullName>
    </recommendedName>
</protein>
<dbReference type="OrthoDB" id="9768851at2"/>
<dbReference type="PANTHER" id="PTHR42686:SF1">
    <property type="entry name" value="GH17980P-RELATED"/>
    <property type="match status" value="1"/>
</dbReference>
<dbReference type="InterPro" id="IPR020471">
    <property type="entry name" value="AKR"/>
</dbReference>
<name>A0A220VE81_9GAMM</name>
<dbReference type="Gene3D" id="3.20.20.100">
    <property type="entry name" value="NADP-dependent oxidoreductase domain"/>
    <property type="match status" value="1"/>
</dbReference>
<keyword evidence="3" id="KW-1185">Reference proteome</keyword>
<feature type="domain" description="NADP-dependent oxidoreductase" evidence="1">
    <location>
        <begin position="16"/>
        <end position="325"/>
    </location>
</feature>
<dbReference type="GO" id="GO:0005829">
    <property type="term" value="C:cytosol"/>
    <property type="evidence" value="ECO:0007669"/>
    <property type="project" value="TreeGrafter"/>
</dbReference>
<proteinExistence type="predicted"/>
<dbReference type="GO" id="GO:0016491">
    <property type="term" value="F:oxidoreductase activity"/>
    <property type="evidence" value="ECO:0007669"/>
    <property type="project" value="InterPro"/>
</dbReference>
<dbReference type="RefSeq" id="WP_089073575.1">
    <property type="nucleotide sequence ID" value="NZ_CBCSAM010000001.1"/>
</dbReference>
<evidence type="ECO:0000259" key="1">
    <source>
        <dbReference type="Pfam" id="PF00248"/>
    </source>
</evidence>